<dbReference type="AlphaFoldDB" id="F6SG33"/>
<evidence type="ECO:0000259" key="13">
    <source>
        <dbReference type="Pfam" id="PF00370"/>
    </source>
</evidence>
<dbReference type="GO" id="GO:0006641">
    <property type="term" value="P:triglyceride metabolic process"/>
    <property type="evidence" value="ECO:0000318"/>
    <property type="project" value="GO_Central"/>
</dbReference>
<evidence type="ECO:0000256" key="2">
    <source>
        <dbReference type="ARBA" id="ARBA00009156"/>
    </source>
</evidence>
<dbReference type="OMA" id="FMLMNIG"/>
<evidence type="ECO:0000256" key="4">
    <source>
        <dbReference type="ARBA" id="ARBA00022679"/>
    </source>
</evidence>
<dbReference type="InterPro" id="IPR000577">
    <property type="entry name" value="Carb_kinase_FGGY"/>
</dbReference>
<keyword evidence="4 12" id="KW-0808">Transferase</keyword>
<evidence type="ECO:0000256" key="10">
    <source>
        <dbReference type="ARBA" id="ARBA00052101"/>
    </source>
</evidence>
<keyword evidence="5" id="KW-0547">Nucleotide-binding</keyword>
<evidence type="ECO:0000256" key="8">
    <source>
        <dbReference type="ARBA" id="ARBA00022840"/>
    </source>
</evidence>
<keyword evidence="7" id="KW-0319">Glycerol metabolism</keyword>
<dbReference type="InterPro" id="IPR018485">
    <property type="entry name" value="FGGY_C"/>
</dbReference>
<dbReference type="GO" id="GO:0004370">
    <property type="term" value="F:glycerol kinase activity"/>
    <property type="evidence" value="ECO:0000318"/>
    <property type="project" value="GO_Central"/>
</dbReference>
<dbReference type="InterPro" id="IPR018484">
    <property type="entry name" value="FGGY_N"/>
</dbReference>
<name>F6SG33_CIOIN</name>
<evidence type="ECO:0000259" key="14">
    <source>
        <dbReference type="Pfam" id="PF02782"/>
    </source>
</evidence>
<dbReference type="Pfam" id="PF00370">
    <property type="entry name" value="FGGY_N"/>
    <property type="match status" value="1"/>
</dbReference>
<reference evidence="16" key="1">
    <citation type="journal article" date="2002" name="Science">
        <title>The draft genome of Ciona intestinalis: insights into chordate and vertebrate origins.</title>
        <authorList>
            <person name="Dehal P."/>
            <person name="Satou Y."/>
            <person name="Campbell R.K."/>
            <person name="Chapman J."/>
            <person name="Degnan B."/>
            <person name="De Tomaso A."/>
            <person name="Davidson B."/>
            <person name="Di Gregorio A."/>
            <person name="Gelpke M."/>
            <person name="Goodstein D.M."/>
            <person name="Harafuji N."/>
            <person name="Hastings K.E."/>
            <person name="Ho I."/>
            <person name="Hotta K."/>
            <person name="Huang W."/>
            <person name="Kawashima T."/>
            <person name="Lemaire P."/>
            <person name="Martinez D."/>
            <person name="Meinertzhagen I.A."/>
            <person name="Necula S."/>
            <person name="Nonaka M."/>
            <person name="Putnam N."/>
            <person name="Rash S."/>
            <person name="Saiga H."/>
            <person name="Satake M."/>
            <person name="Terry A."/>
            <person name="Yamada L."/>
            <person name="Wang H.G."/>
            <person name="Awazu S."/>
            <person name="Azumi K."/>
            <person name="Boore J."/>
            <person name="Branno M."/>
            <person name="Chin-Bow S."/>
            <person name="DeSantis R."/>
            <person name="Doyle S."/>
            <person name="Francino P."/>
            <person name="Keys D.N."/>
            <person name="Haga S."/>
            <person name="Hayashi H."/>
            <person name="Hino K."/>
            <person name="Imai K.S."/>
            <person name="Inaba K."/>
            <person name="Kano S."/>
            <person name="Kobayashi K."/>
            <person name="Kobayashi M."/>
            <person name="Lee B.I."/>
            <person name="Makabe K.W."/>
            <person name="Manohar C."/>
            <person name="Matassi G."/>
            <person name="Medina M."/>
            <person name="Mochizuki Y."/>
            <person name="Mount S."/>
            <person name="Morishita T."/>
            <person name="Miura S."/>
            <person name="Nakayama A."/>
            <person name="Nishizaka S."/>
            <person name="Nomoto H."/>
            <person name="Ohta F."/>
            <person name="Oishi K."/>
            <person name="Rigoutsos I."/>
            <person name="Sano M."/>
            <person name="Sasaki A."/>
            <person name="Sasakura Y."/>
            <person name="Shoguchi E."/>
            <person name="Shin-i T."/>
            <person name="Spagnuolo A."/>
            <person name="Stainier D."/>
            <person name="Suzuki M.M."/>
            <person name="Tassy O."/>
            <person name="Takatori N."/>
            <person name="Tokuoka M."/>
            <person name="Yagi K."/>
            <person name="Yoshizaki F."/>
            <person name="Wada S."/>
            <person name="Zhang C."/>
            <person name="Hyatt P.D."/>
            <person name="Larimer F."/>
            <person name="Detter C."/>
            <person name="Doggett N."/>
            <person name="Glavina T."/>
            <person name="Hawkins T."/>
            <person name="Richardson P."/>
            <person name="Lucas S."/>
            <person name="Kohara Y."/>
            <person name="Levine M."/>
            <person name="Satoh N."/>
            <person name="Rokhsar D.S."/>
        </authorList>
    </citation>
    <scope>NUCLEOTIDE SEQUENCE [LARGE SCALE GENOMIC DNA]</scope>
</reference>
<evidence type="ECO:0000256" key="5">
    <source>
        <dbReference type="ARBA" id="ARBA00022741"/>
    </source>
</evidence>
<dbReference type="GO" id="GO:0019563">
    <property type="term" value="P:glycerol catabolic process"/>
    <property type="evidence" value="ECO:0007669"/>
    <property type="project" value="UniProtKB-UniPathway"/>
</dbReference>
<dbReference type="InterPro" id="IPR018483">
    <property type="entry name" value="Carb_kinase_FGGY_CS"/>
</dbReference>
<dbReference type="PROSITE" id="PS00933">
    <property type="entry name" value="FGGY_KINASES_1"/>
    <property type="match status" value="1"/>
</dbReference>
<dbReference type="GO" id="GO:0046167">
    <property type="term" value="P:glycerol-3-phosphate biosynthetic process"/>
    <property type="evidence" value="ECO:0000318"/>
    <property type="project" value="GO_Central"/>
</dbReference>
<evidence type="ECO:0000256" key="6">
    <source>
        <dbReference type="ARBA" id="ARBA00022777"/>
    </source>
</evidence>
<dbReference type="CDD" id="cd07792">
    <property type="entry name" value="ASKHA_NBD_FGGY_GK1-3-like"/>
    <property type="match status" value="1"/>
</dbReference>
<feature type="domain" description="Carbohydrate kinase FGGY N-terminal" evidence="13">
    <location>
        <begin position="6"/>
        <end position="270"/>
    </location>
</feature>
<dbReference type="InterPro" id="IPR005999">
    <property type="entry name" value="Glycerol_kin"/>
</dbReference>
<dbReference type="GeneTree" id="ENSGT01000000214434"/>
<comment type="similarity">
    <text evidence="2 12">Belongs to the FGGY kinase family.</text>
</comment>
<proteinExistence type="inferred from homology"/>
<dbReference type="FunFam" id="3.30.420.40:FF:000108">
    <property type="entry name" value="Glycerol kinase, glycosomal"/>
    <property type="match status" value="1"/>
</dbReference>
<dbReference type="Proteomes" id="UP000008144">
    <property type="component" value="Chromosome 4"/>
</dbReference>
<evidence type="ECO:0000256" key="9">
    <source>
        <dbReference type="ARBA" id="ARBA00043149"/>
    </source>
</evidence>
<dbReference type="NCBIfam" id="TIGR01311">
    <property type="entry name" value="glycerol_kin"/>
    <property type="match status" value="1"/>
</dbReference>
<evidence type="ECO:0000256" key="3">
    <source>
        <dbReference type="ARBA" id="ARBA00012099"/>
    </source>
</evidence>
<dbReference type="GO" id="GO:0005524">
    <property type="term" value="F:ATP binding"/>
    <property type="evidence" value="ECO:0007669"/>
    <property type="project" value="UniProtKB-KW"/>
</dbReference>
<dbReference type="EC" id="2.7.1.30" evidence="3"/>
<comment type="pathway">
    <text evidence="1">Polyol metabolism; glycerol degradation via glycerol kinase pathway; sn-glycerol 3-phosphate from glycerol: step 1/1.</text>
</comment>
<dbReference type="STRING" id="7719.ENSCINP00000012436"/>
<protein>
    <recommendedName>
        <fullName evidence="11">Probable glycerol kinase</fullName>
        <ecNumber evidence="3">2.7.1.30</ecNumber>
    </recommendedName>
    <alternativeName>
        <fullName evidence="9">ATP:glycerol 3-phosphotransferase</fullName>
    </alternativeName>
</protein>
<feature type="domain" description="Carbohydrate kinase FGGY C-terminal" evidence="14">
    <location>
        <begin position="280"/>
        <end position="476"/>
    </location>
</feature>
<dbReference type="GO" id="GO:0005739">
    <property type="term" value="C:mitochondrion"/>
    <property type="evidence" value="ECO:0000318"/>
    <property type="project" value="GO_Central"/>
</dbReference>
<keyword evidence="8" id="KW-0067">ATP-binding</keyword>
<keyword evidence="16" id="KW-1185">Reference proteome</keyword>
<evidence type="ECO:0000313" key="15">
    <source>
        <dbReference type="Ensembl" id="ENSCINP00000012436.3"/>
    </source>
</evidence>
<reference evidence="15" key="2">
    <citation type="journal article" date="2008" name="Genome Biol.">
        <title>Improved genome assembly and evidence-based global gene model set for the chordate Ciona intestinalis: new insight into intron and operon populations.</title>
        <authorList>
            <person name="Satou Y."/>
            <person name="Mineta K."/>
            <person name="Ogasawara M."/>
            <person name="Sasakura Y."/>
            <person name="Shoguchi E."/>
            <person name="Ueno K."/>
            <person name="Yamada L."/>
            <person name="Matsumoto J."/>
            <person name="Wasserscheid J."/>
            <person name="Dewar K."/>
            <person name="Wiley G.B."/>
            <person name="Macmil S.L."/>
            <person name="Roe B.A."/>
            <person name="Zeller R.W."/>
            <person name="Hastings K.E."/>
            <person name="Lemaire P."/>
            <person name="Lindquist E."/>
            <person name="Endo T."/>
            <person name="Hotta K."/>
            <person name="Inaba K."/>
        </authorList>
    </citation>
    <scope>NUCLEOTIDE SEQUENCE [LARGE SCALE GENOMIC DNA]</scope>
    <source>
        <strain evidence="15">wild type</strain>
    </source>
</reference>
<sequence length="567" mass="62281">MDDLQYVGAVDQGTSSTRFLVFSAKTAELIAYHQVEVSQLFPNEGWVEEDPMEILNTVYECIDKTVQGLNRLNIPVSSIKAIGITNQRETTVVWDKYTGQPLHHAIVWCDNRTQSTVDKLVSKTPNKSQDYLRQYCGLPISTYFSAVKLRWLLDNRPDVRRAVDEGRALFGTVDSWLLWNMTGGAKSGGKHITDITNASRTMLCNIRTQKWDAELLEFFDIPASVLPEIRSSAEHYGDLAINHSTNKTEGSLKGIPLCGCLGDQHAALVGQTCFKSGDAKNTYGTGCFLLQNTGTKPVMSRHGLLTTVGYKLGKNEPTIYALEGSVAVAGGLVRWLRDNLGIIKESSDIEELAKQVNGSGDVVFVPAFSGLYAPHWRTDARGTVCGITQWTTKAHIAYATLEAVCYQTREIIEAMKQDALDADTEEHSSSTLQVDGGMTNNNLLMQLQADILGCTVMKPSMPETTALGAAMAAGKACGIWNLNPDELTNVTFEKFHPSVHEHEISKRYKLWKMGVEKSKGWHFGSGGNATSNAQVTDHNAEKGKSMFSGTMFLISSFALLVLAQMSD</sequence>
<dbReference type="InterPro" id="IPR042018">
    <property type="entry name" value="GK1-3_metazoan-type"/>
</dbReference>
<dbReference type="FunFam" id="3.30.420.40:FF:000177">
    <property type="entry name" value="Glycerol kinase"/>
    <property type="match status" value="1"/>
</dbReference>
<evidence type="ECO:0000256" key="1">
    <source>
        <dbReference type="ARBA" id="ARBA00005190"/>
    </source>
</evidence>
<dbReference type="PIRSF" id="PIRSF000538">
    <property type="entry name" value="GlpK"/>
    <property type="match status" value="1"/>
</dbReference>
<dbReference type="PROSITE" id="PS00445">
    <property type="entry name" value="FGGY_KINASES_2"/>
    <property type="match status" value="1"/>
</dbReference>
<dbReference type="Pfam" id="PF02782">
    <property type="entry name" value="FGGY_C"/>
    <property type="match status" value="1"/>
</dbReference>
<accession>F6SG33</accession>
<dbReference type="FunCoup" id="F6SG33">
    <property type="interactions" value="8"/>
</dbReference>
<reference evidence="15" key="4">
    <citation type="submission" date="2025-09" db="UniProtKB">
        <authorList>
            <consortium name="Ensembl"/>
        </authorList>
    </citation>
    <scope>IDENTIFICATION</scope>
</reference>
<dbReference type="SUPFAM" id="SSF53067">
    <property type="entry name" value="Actin-like ATPase domain"/>
    <property type="match status" value="2"/>
</dbReference>
<evidence type="ECO:0000256" key="11">
    <source>
        <dbReference type="ARBA" id="ARBA00071571"/>
    </source>
</evidence>
<dbReference type="PANTHER" id="PTHR10196:SF69">
    <property type="entry name" value="GLYCEROL KINASE"/>
    <property type="match status" value="1"/>
</dbReference>
<evidence type="ECO:0000256" key="12">
    <source>
        <dbReference type="RuleBase" id="RU003733"/>
    </source>
</evidence>
<dbReference type="Gene3D" id="3.30.420.40">
    <property type="match status" value="2"/>
</dbReference>
<dbReference type="GO" id="GO:0006071">
    <property type="term" value="P:glycerol metabolic process"/>
    <property type="evidence" value="ECO:0000318"/>
    <property type="project" value="GO_Central"/>
</dbReference>
<dbReference type="HOGENOM" id="CLU_009281_2_2_1"/>
<dbReference type="UniPathway" id="UPA00618">
    <property type="reaction ID" value="UER00672"/>
</dbReference>
<comment type="catalytic activity">
    <reaction evidence="10">
        <text>glycerol + ATP = sn-glycerol 3-phosphate + ADP + H(+)</text>
        <dbReference type="Rhea" id="RHEA:21644"/>
        <dbReference type="ChEBI" id="CHEBI:15378"/>
        <dbReference type="ChEBI" id="CHEBI:17754"/>
        <dbReference type="ChEBI" id="CHEBI:30616"/>
        <dbReference type="ChEBI" id="CHEBI:57597"/>
        <dbReference type="ChEBI" id="CHEBI:456216"/>
        <dbReference type="EC" id="2.7.1.30"/>
    </reaction>
</comment>
<dbReference type="Ensembl" id="ENSCINT00000012436.3">
    <property type="protein sequence ID" value="ENSCINP00000012436.3"/>
    <property type="gene ID" value="ENSCING00000006006.3"/>
</dbReference>
<dbReference type="InterPro" id="IPR043129">
    <property type="entry name" value="ATPase_NBD"/>
</dbReference>
<dbReference type="EMBL" id="EAAA01001981">
    <property type="status" value="NOT_ANNOTATED_CDS"/>
    <property type="molecule type" value="Genomic_DNA"/>
</dbReference>
<evidence type="ECO:0000313" key="16">
    <source>
        <dbReference type="Proteomes" id="UP000008144"/>
    </source>
</evidence>
<keyword evidence="6 12" id="KW-0418">Kinase</keyword>
<evidence type="ECO:0000256" key="7">
    <source>
        <dbReference type="ARBA" id="ARBA00022798"/>
    </source>
</evidence>
<dbReference type="PANTHER" id="PTHR10196">
    <property type="entry name" value="SUGAR KINASE"/>
    <property type="match status" value="1"/>
</dbReference>
<organism evidence="15 16">
    <name type="scientific">Ciona intestinalis</name>
    <name type="common">Transparent sea squirt</name>
    <name type="synonym">Ascidia intestinalis</name>
    <dbReference type="NCBI Taxonomy" id="7719"/>
    <lineage>
        <taxon>Eukaryota</taxon>
        <taxon>Metazoa</taxon>
        <taxon>Chordata</taxon>
        <taxon>Tunicata</taxon>
        <taxon>Ascidiacea</taxon>
        <taxon>Phlebobranchia</taxon>
        <taxon>Cionidae</taxon>
        <taxon>Ciona</taxon>
    </lineage>
</organism>
<dbReference type="NCBIfam" id="NF000756">
    <property type="entry name" value="PRK00047.1"/>
    <property type="match status" value="1"/>
</dbReference>
<reference evidence="15" key="3">
    <citation type="submission" date="2025-08" db="UniProtKB">
        <authorList>
            <consortium name="Ensembl"/>
        </authorList>
    </citation>
    <scope>IDENTIFICATION</scope>
</reference>
<dbReference type="InParanoid" id="F6SG33"/>